<organism evidence="1 2">
    <name type="scientific">Multifurca ochricompacta</name>
    <dbReference type="NCBI Taxonomy" id="376703"/>
    <lineage>
        <taxon>Eukaryota</taxon>
        <taxon>Fungi</taxon>
        <taxon>Dikarya</taxon>
        <taxon>Basidiomycota</taxon>
        <taxon>Agaricomycotina</taxon>
        <taxon>Agaricomycetes</taxon>
        <taxon>Russulales</taxon>
        <taxon>Russulaceae</taxon>
        <taxon>Multifurca</taxon>
    </lineage>
</organism>
<protein>
    <submittedName>
        <fullName evidence="1">Uncharacterized protein</fullName>
    </submittedName>
</protein>
<dbReference type="EMBL" id="WTXG01000014">
    <property type="protein sequence ID" value="KAI0301535.1"/>
    <property type="molecule type" value="Genomic_DNA"/>
</dbReference>
<accession>A0AAD4M6G6</accession>
<evidence type="ECO:0000313" key="2">
    <source>
        <dbReference type="Proteomes" id="UP001203297"/>
    </source>
</evidence>
<dbReference type="Proteomes" id="UP001203297">
    <property type="component" value="Unassembled WGS sequence"/>
</dbReference>
<keyword evidence="2" id="KW-1185">Reference proteome</keyword>
<comment type="caution">
    <text evidence="1">The sequence shown here is derived from an EMBL/GenBank/DDBJ whole genome shotgun (WGS) entry which is preliminary data.</text>
</comment>
<evidence type="ECO:0000313" key="1">
    <source>
        <dbReference type="EMBL" id="KAI0301535.1"/>
    </source>
</evidence>
<name>A0AAD4M6G6_9AGAM</name>
<dbReference type="AlphaFoldDB" id="A0AAD4M6G6"/>
<gene>
    <name evidence="1" type="ORF">B0F90DRAFT_309723</name>
</gene>
<sequence>MPALTYLLIRGRHIHWGDVQVSNEPIQMPHLVDFVVDADSPEVFVLLNRRITLPEGARRRLKLAMWFFCSWPTWTHWFAALVPLFKAANGLRHIYLSGWPEGGKLRMWAGDSMTAFEDAKFSFQADWHGIPTAKGGVPRSRYLTSPIFHLVSLCDVLGAGEARRLVLDVSSGGLLNSYWWDLLKNLPGIEELELYPGAVDALSSAWEGDSAPAVLPELQKSQDSVATELTRSRGGRTCDEGSPNASKGIDKVIARWGRANRMTDYFLSSHGTRGGTLSQFNHTVYKFFSKKICTFRCRAHQTLGHGLY</sequence>
<proteinExistence type="predicted"/>
<reference evidence="1" key="1">
    <citation type="journal article" date="2022" name="New Phytol.">
        <title>Evolutionary transition to the ectomycorrhizal habit in the genomes of a hyperdiverse lineage of mushroom-forming fungi.</title>
        <authorList>
            <person name="Looney B."/>
            <person name="Miyauchi S."/>
            <person name="Morin E."/>
            <person name="Drula E."/>
            <person name="Courty P.E."/>
            <person name="Kohler A."/>
            <person name="Kuo A."/>
            <person name="LaButti K."/>
            <person name="Pangilinan J."/>
            <person name="Lipzen A."/>
            <person name="Riley R."/>
            <person name="Andreopoulos W."/>
            <person name="He G."/>
            <person name="Johnson J."/>
            <person name="Nolan M."/>
            <person name="Tritt A."/>
            <person name="Barry K.W."/>
            <person name="Grigoriev I.V."/>
            <person name="Nagy L.G."/>
            <person name="Hibbett D."/>
            <person name="Henrissat B."/>
            <person name="Matheny P.B."/>
            <person name="Labbe J."/>
            <person name="Martin F.M."/>
        </authorList>
    </citation>
    <scope>NUCLEOTIDE SEQUENCE</scope>
    <source>
        <strain evidence="1">BPL690</strain>
    </source>
</reference>